<keyword evidence="2" id="KW-0663">Pyridoxal phosphate</keyword>
<name>X0WCD1_9ZZZZ</name>
<reference evidence="5" key="1">
    <citation type="journal article" date="2014" name="Front. Microbiol.">
        <title>High frequency of phylogenetically diverse reductive dehalogenase-homologous genes in deep subseafloor sedimentary metagenomes.</title>
        <authorList>
            <person name="Kawai M."/>
            <person name="Futagami T."/>
            <person name="Toyoda A."/>
            <person name="Takaki Y."/>
            <person name="Nishi S."/>
            <person name="Hori S."/>
            <person name="Arai W."/>
            <person name="Tsubouchi T."/>
            <person name="Morono Y."/>
            <person name="Uchiyama I."/>
            <person name="Ito T."/>
            <person name="Fujiyama A."/>
            <person name="Inagaki F."/>
            <person name="Takami H."/>
        </authorList>
    </citation>
    <scope>NUCLEOTIDE SEQUENCE</scope>
    <source>
        <strain evidence="5">Expedition CK06-06</strain>
    </source>
</reference>
<dbReference type="Pfam" id="PF01168">
    <property type="entry name" value="Ala_racemase_N"/>
    <property type="match status" value="1"/>
</dbReference>
<evidence type="ECO:0000256" key="3">
    <source>
        <dbReference type="ARBA" id="ARBA00023235"/>
    </source>
</evidence>
<protein>
    <recommendedName>
        <fullName evidence="4">Alanine racemase N-terminal domain-containing protein</fullName>
    </recommendedName>
</protein>
<dbReference type="PANTHER" id="PTHR30511:SF0">
    <property type="entry name" value="ALANINE RACEMASE, CATABOLIC-RELATED"/>
    <property type="match status" value="1"/>
</dbReference>
<proteinExistence type="predicted"/>
<feature type="domain" description="Alanine racemase N-terminal" evidence="4">
    <location>
        <begin position="16"/>
        <end position="56"/>
    </location>
</feature>
<dbReference type="SUPFAM" id="SSF51419">
    <property type="entry name" value="PLP-binding barrel"/>
    <property type="match status" value="1"/>
</dbReference>
<dbReference type="GO" id="GO:0008784">
    <property type="term" value="F:alanine racemase activity"/>
    <property type="evidence" value="ECO:0007669"/>
    <property type="project" value="TreeGrafter"/>
</dbReference>
<dbReference type="AlphaFoldDB" id="X0WCD1"/>
<organism evidence="5">
    <name type="scientific">marine sediment metagenome</name>
    <dbReference type="NCBI Taxonomy" id="412755"/>
    <lineage>
        <taxon>unclassified sequences</taxon>
        <taxon>metagenomes</taxon>
        <taxon>ecological metagenomes</taxon>
    </lineage>
</organism>
<feature type="non-terminal residue" evidence="5">
    <location>
        <position position="56"/>
    </location>
</feature>
<dbReference type="GO" id="GO:0030170">
    <property type="term" value="F:pyridoxal phosphate binding"/>
    <property type="evidence" value="ECO:0007669"/>
    <property type="project" value="TreeGrafter"/>
</dbReference>
<dbReference type="EMBL" id="BARS01046261">
    <property type="protein sequence ID" value="GAG28589.1"/>
    <property type="molecule type" value="Genomic_DNA"/>
</dbReference>
<dbReference type="GO" id="GO:0005829">
    <property type="term" value="C:cytosol"/>
    <property type="evidence" value="ECO:0007669"/>
    <property type="project" value="TreeGrafter"/>
</dbReference>
<evidence type="ECO:0000256" key="1">
    <source>
        <dbReference type="ARBA" id="ARBA00001933"/>
    </source>
</evidence>
<dbReference type="GO" id="GO:0009252">
    <property type="term" value="P:peptidoglycan biosynthetic process"/>
    <property type="evidence" value="ECO:0007669"/>
    <property type="project" value="TreeGrafter"/>
</dbReference>
<dbReference type="PROSITE" id="PS00395">
    <property type="entry name" value="ALANINE_RACEMASE"/>
    <property type="match status" value="1"/>
</dbReference>
<gene>
    <name evidence="5" type="ORF">S01H1_69658</name>
</gene>
<accession>X0WCD1</accession>
<evidence type="ECO:0000313" key="5">
    <source>
        <dbReference type="EMBL" id="GAG28589.1"/>
    </source>
</evidence>
<evidence type="ECO:0000259" key="4">
    <source>
        <dbReference type="Pfam" id="PF01168"/>
    </source>
</evidence>
<dbReference type="Gene3D" id="3.20.20.10">
    <property type="entry name" value="Alanine racemase"/>
    <property type="match status" value="1"/>
</dbReference>
<dbReference type="PANTHER" id="PTHR30511">
    <property type="entry name" value="ALANINE RACEMASE"/>
    <property type="match status" value="1"/>
</dbReference>
<dbReference type="InterPro" id="IPR029066">
    <property type="entry name" value="PLP-binding_barrel"/>
</dbReference>
<dbReference type="InterPro" id="IPR020622">
    <property type="entry name" value="Ala_racemase_pyridoxalP-BS"/>
</dbReference>
<keyword evidence="3" id="KW-0413">Isomerase</keyword>
<evidence type="ECO:0000256" key="2">
    <source>
        <dbReference type="ARBA" id="ARBA00022898"/>
    </source>
</evidence>
<comment type="cofactor">
    <cofactor evidence="1">
        <name>pyridoxal 5'-phosphate</name>
        <dbReference type="ChEBI" id="CHEBI:597326"/>
    </cofactor>
</comment>
<dbReference type="InterPro" id="IPR000821">
    <property type="entry name" value="Ala_racemase"/>
</dbReference>
<comment type="caution">
    <text evidence="5">The sequence shown here is derived from an EMBL/GenBank/DDBJ whole genome shotgun (WGS) entry which is preliminary data.</text>
</comment>
<sequence length="56" mass="5973">MQQEKRGTERATRAIIDLGAISHNVAAIRKKIGGQRGLMAVVKADGYGHGAVEVSR</sequence>
<dbReference type="GO" id="GO:0030632">
    <property type="term" value="P:D-alanine biosynthetic process"/>
    <property type="evidence" value="ECO:0007669"/>
    <property type="project" value="TreeGrafter"/>
</dbReference>
<dbReference type="InterPro" id="IPR001608">
    <property type="entry name" value="Ala_racemase_N"/>
</dbReference>